<organism evidence="6 7">
    <name type="scientific">Cupriavidus pauculus</name>
    <dbReference type="NCBI Taxonomy" id="82633"/>
    <lineage>
        <taxon>Bacteria</taxon>
        <taxon>Pseudomonadati</taxon>
        <taxon>Pseudomonadota</taxon>
        <taxon>Betaproteobacteria</taxon>
        <taxon>Burkholderiales</taxon>
        <taxon>Burkholderiaceae</taxon>
        <taxon>Cupriavidus</taxon>
    </lineage>
</organism>
<evidence type="ECO:0000256" key="3">
    <source>
        <dbReference type="ARBA" id="ARBA00023125"/>
    </source>
</evidence>
<keyword evidence="2" id="KW-0805">Transcription regulation</keyword>
<evidence type="ECO:0000256" key="4">
    <source>
        <dbReference type="ARBA" id="ARBA00023163"/>
    </source>
</evidence>
<accession>A0A2N5C2L8</accession>
<dbReference type="SUPFAM" id="SSF46785">
    <property type="entry name" value="Winged helix' DNA-binding domain"/>
    <property type="match status" value="1"/>
</dbReference>
<dbReference type="PANTHER" id="PTHR30126:SF98">
    <property type="entry name" value="HTH-TYPE TRANSCRIPTIONAL ACTIVATOR BAUR"/>
    <property type="match status" value="1"/>
</dbReference>
<dbReference type="InterPro" id="IPR005119">
    <property type="entry name" value="LysR_subst-bd"/>
</dbReference>
<dbReference type="GO" id="GO:0003700">
    <property type="term" value="F:DNA-binding transcription factor activity"/>
    <property type="evidence" value="ECO:0007669"/>
    <property type="project" value="InterPro"/>
</dbReference>
<proteinExistence type="inferred from homology"/>
<dbReference type="Gene3D" id="3.40.190.10">
    <property type="entry name" value="Periplasmic binding protein-like II"/>
    <property type="match status" value="2"/>
</dbReference>
<dbReference type="Pfam" id="PF00126">
    <property type="entry name" value="HTH_1"/>
    <property type="match status" value="1"/>
</dbReference>
<evidence type="ECO:0000259" key="5">
    <source>
        <dbReference type="PROSITE" id="PS50931"/>
    </source>
</evidence>
<dbReference type="InterPro" id="IPR000847">
    <property type="entry name" value="LysR_HTH_N"/>
</dbReference>
<dbReference type="InterPro" id="IPR036390">
    <property type="entry name" value="WH_DNA-bd_sf"/>
</dbReference>
<keyword evidence="3" id="KW-0238">DNA-binding</keyword>
<reference evidence="6 7" key="1">
    <citation type="submission" date="2017-12" db="EMBL/GenBank/DDBJ databases">
        <title>Genome sequence of the active heterotrophic nitrifier-denitrifier, Cupriavidus pauculus UM1.</title>
        <authorList>
            <person name="Putonti C."/>
            <person name="Castignetti D."/>
        </authorList>
    </citation>
    <scope>NUCLEOTIDE SEQUENCE [LARGE SCALE GENOMIC DNA]</scope>
    <source>
        <strain evidence="6 7">UM1</strain>
    </source>
</reference>
<dbReference type="Pfam" id="PF03466">
    <property type="entry name" value="LysR_substrate"/>
    <property type="match status" value="1"/>
</dbReference>
<comment type="caution">
    <text evidence="6">The sequence shown here is derived from an EMBL/GenBank/DDBJ whole genome shotgun (WGS) entry which is preliminary data.</text>
</comment>
<dbReference type="EMBL" id="PJRP01000027">
    <property type="protein sequence ID" value="PLP96456.1"/>
    <property type="molecule type" value="Genomic_DNA"/>
</dbReference>
<evidence type="ECO:0000256" key="2">
    <source>
        <dbReference type="ARBA" id="ARBA00023015"/>
    </source>
</evidence>
<dbReference type="Gene3D" id="1.10.10.10">
    <property type="entry name" value="Winged helix-like DNA-binding domain superfamily/Winged helix DNA-binding domain"/>
    <property type="match status" value="1"/>
</dbReference>
<dbReference type="GO" id="GO:0000976">
    <property type="term" value="F:transcription cis-regulatory region binding"/>
    <property type="evidence" value="ECO:0007669"/>
    <property type="project" value="TreeGrafter"/>
</dbReference>
<name>A0A2N5C2L8_9BURK</name>
<feature type="domain" description="HTH lysR-type" evidence="5">
    <location>
        <begin position="1"/>
        <end position="58"/>
    </location>
</feature>
<dbReference type="AlphaFoldDB" id="A0A2N5C2L8"/>
<dbReference type="FunFam" id="1.10.10.10:FF:000001">
    <property type="entry name" value="LysR family transcriptional regulator"/>
    <property type="match status" value="1"/>
</dbReference>
<dbReference type="Proteomes" id="UP000234341">
    <property type="component" value="Unassembled WGS sequence"/>
</dbReference>
<evidence type="ECO:0000313" key="7">
    <source>
        <dbReference type="Proteomes" id="UP000234341"/>
    </source>
</evidence>
<dbReference type="CDD" id="cd05466">
    <property type="entry name" value="PBP2_LTTR_substrate"/>
    <property type="match status" value="1"/>
</dbReference>
<gene>
    <name evidence="6" type="ORF">CYJ10_32105</name>
</gene>
<protein>
    <submittedName>
        <fullName evidence="6">LysR family transcriptional regulator</fullName>
    </submittedName>
</protein>
<keyword evidence="4" id="KW-0804">Transcription</keyword>
<dbReference type="RefSeq" id="WP_101685483.1">
    <property type="nucleotide sequence ID" value="NZ_PJRP01000027.1"/>
</dbReference>
<dbReference type="PANTHER" id="PTHR30126">
    <property type="entry name" value="HTH-TYPE TRANSCRIPTIONAL REGULATOR"/>
    <property type="match status" value="1"/>
</dbReference>
<dbReference type="InterPro" id="IPR036388">
    <property type="entry name" value="WH-like_DNA-bd_sf"/>
</dbReference>
<evidence type="ECO:0000256" key="1">
    <source>
        <dbReference type="ARBA" id="ARBA00009437"/>
    </source>
</evidence>
<dbReference type="PRINTS" id="PR00039">
    <property type="entry name" value="HTHLYSR"/>
</dbReference>
<evidence type="ECO:0000313" key="6">
    <source>
        <dbReference type="EMBL" id="PLP96456.1"/>
    </source>
</evidence>
<sequence length="307" mass="33417">METRKLEHLLELAATASFSRAAANLHLTQSALSKSIQSLEEEIGAQLVDRRGRHCALTAIGEMVAERARRLLPEVDEVLHLAERDSNPEGMLRVGFGAGPGAAICPGFIRHVAESYPRVRLVIRRGTVQALMRELRERTIDVLMLDVRALRETEDLVVEPVGSLLGGAVSRAPHPLASEASITMDKLLDYPVLSTSVSDEIARTSVEMYGPKGDPRRFTTVESEELEPLVKAAVTSNAVFLGVIAAAQDEISDGRAQVLVLSPPLHVKVPIALVRLSSKAEMRLVFILRDFVSGWLRESAYADAASS</sequence>
<dbReference type="PROSITE" id="PS50931">
    <property type="entry name" value="HTH_LYSR"/>
    <property type="match status" value="1"/>
</dbReference>
<comment type="similarity">
    <text evidence="1">Belongs to the LysR transcriptional regulatory family.</text>
</comment>
<dbReference type="SUPFAM" id="SSF53850">
    <property type="entry name" value="Periplasmic binding protein-like II"/>
    <property type="match status" value="1"/>
</dbReference>
<dbReference type="OrthoDB" id="8673707at2"/>